<gene>
    <name evidence="1" type="ORF">FWK35_00027488</name>
</gene>
<organism evidence="1 2">
    <name type="scientific">Aphis craccivora</name>
    <name type="common">Cowpea aphid</name>
    <dbReference type="NCBI Taxonomy" id="307492"/>
    <lineage>
        <taxon>Eukaryota</taxon>
        <taxon>Metazoa</taxon>
        <taxon>Ecdysozoa</taxon>
        <taxon>Arthropoda</taxon>
        <taxon>Hexapoda</taxon>
        <taxon>Insecta</taxon>
        <taxon>Pterygota</taxon>
        <taxon>Neoptera</taxon>
        <taxon>Paraneoptera</taxon>
        <taxon>Hemiptera</taxon>
        <taxon>Sternorrhyncha</taxon>
        <taxon>Aphidomorpha</taxon>
        <taxon>Aphidoidea</taxon>
        <taxon>Aphididae</taxon>
        <taxon>Aphidini</taxon>
        <taxon>Aphis</taxon>
        <taxon>Aphis</taxon>
    </lineage>
</organism>
<accession>A0A6G0VXY8</accession>
<feature type="non-terminal residue" evidence="1">
    <location>
        <position position="172"/>
    </location>
</feature>
<dbReference type="Proteomes" id="UP000478052">
    <property type="component" value="Unassembled WGS sequence"/>
</dbReference>
<dbReference type="OrthoDB" id="6614843at2759"/>
<dbReference type="EMBL" id="VUJU01010628">
    <property type="protein sequence ID" value="KAF0713573.1"/>
    <property type="molecule type" value="Genomic_DNA"/>
</dbReference>
<evidence type="ECO:0000313" key="1">
    <source>
        <dbReference type="EMBL" id="KAF0713573.1"/>
    </source>
</evidence>
<sequence>FSVLVDETSDISNKQQLTICVYYVHLEQKKVREDFLQFVEVTDATMERRLCPGNLKEHKNISISDGFIYPLWRHCINLAISFSCNATDIQNCMSTMQAICNLYGYPKRQNVLKISIPNEVHESKLKKLKKFCPTRWVERHDAVLVFHELQPVVVDALNKISTWNDNDTSALA</sequence>
<proteinExistence type="predicted"/>
<dbReference type="PANTHER" id="PTHR46289">
    <property type="entry name" value="52 KDA REPRESSOR OF THE INHIBITOR OF THE PROTEIN KINASE-LIKE PROTEIN-RELATED"/>
    <property type="match status" value="1"/>
</dbReference>
<protein>
    <submittedName>
        <fullName evidence="1">52 kDa repressor of the inhibitor of the protein kinase-like</fullName>
    </submittedName>
</protein>
<dbReference type="AlphaFoldDB" id="A0A6G0VXY8"/>
<keyword evidence="2" id="KW-1185">Reference proteome</keyword>
<dbReference type="InterPro" id="IPR052958">
    <property type="entry name" value="IFN-induced_PKR_regulator"/>
</dbReference>
<evidence type="ECO:0000313" key="2">
    <source>
        <dbReference type="Proteomes" id="UP000478052"/>
    </source>
</evidence>
<comment type="caution">
    <text evidence="1">The sequence shown here is derived from an EMBL/GenBank/DDBJ whole genome shotgun (WGS) entry which is preliminary data.</text>
</comment>
<reference evidence="1 2" key="1">
    <citation type="submission" date="2019-08" db="EMBL/GenBank/DDBJ databases">
        <title>Whole genome of Aphis craccivora.</title>
        <authorList>
            <person name="Voronova N.V."/>
            <person name="Shulinski R.S."/>
            <person name="Bandarenka Y.V."/>
            <person name="Zhorov D.G."/>
            <person name="Warner D."/>
        </authorList>
    </citation>
    <scope>NUCLEOTIDE SEQUENCE [LARGE SCALE GENOMIC DNA]</scope>
    <source>
        <strain evidence="1">180601</strain>
        <tissue evidence="1">Whole Body</tissue>
    </source>
</reference>
<feature type="non-terminal residue" evidence="1">
    <location>
        <position position="1"/>
    </location>
</feature>
<dbReference type="PANTHER" id="PTHR46289:SF14">
    <property type="entry name" value="DUF4371 DOMAIN-CONTAINING PROTEIN"/>
    <property type="match status" value="1"/>
</dbReference>
<name>A0A6G0VXY8_APHCR</name>